<comment type="caution">
    <text evidence="3">The sequence shown here is derived from an EMBL/GenBank/DDBJ whole genome shotgun (WGS) entry which is preliminary data.</text>
</comment>
<reference evidence="3 4" key="1">
    <citation type="submission" date="2015-12" db="EMBL/GenBank/DDBJ databases">
        <title>The genome of Folsomia candida.</title>
        <authorList>
            <person name="Faddeeva A."/>
            <person name="Derks M.F."/>
            <person name="Anvar Y."/>
            <person name="Smit S."/>
            <person name="Van Straalen N."/>
            <person name="Roelofs D."/>
        </authorList>
    </citation>
    <scope>NUCLEOTIDE SEQUENCE [LARGE SCALE GENOMIC DNA]</scope>
    <source>
        <strain evidence="3 4">VU population</strain>
        <tissue evidence="3">Whole body</tissue>
    </source>
</reference>
<name>A0A226EK63_FOLCA</name>
<dbReference type="InterPro" id="IPR036572">
    <property type="entry name" value="Doublecortin_dom_sf"/>
</dbReference>
<dbReference type="GO" id="GO:0035556">
    <property type="term" value="P:intracellular signal transduction"/>
    <property type="evidence" value="ECO:0007669"/>
    <property type="project" value="InterPro"/>
</dbReference>
<dbReference type="Gene3D" id="3.10.20.230">
    <property type="entry name" value="Doublecortin domain"/>
    <property type="match status" value="1"/>
</dbReference>
<dbReference type="InterPro" id="IPR003533">
    <property type="entry name" value="Doublecortin_dom"/>
</dbReference>
<feature type="region of interest" description="Disordered" evidence="1">
    <location>
        <begin position="184"/>
        <end position="239"/>
    </location>
</feature>
<evidence type="ECO:0000313" key="3">
    <source>
        <dbReference type="EMBL" id="OXA58032.1"/>
    </source>
</evidence>
<feature type="domain" description="Doublecortin" evidence="2">
    <location>
        <begin position="25"/>
        <end position="109"/>
    </location>
</feature>
<dbReference type="EMBL" id="LNIX01000003">
    <property type="protein sequence ID" value="OXA58032.1"/>
    <property type="molecule type" value="Genomic_DNA"/>
</dbReference>
<gene>
    <name evidence="3" type="ORF">Fcan01_08250</name>
</gene>
<accession>A0A226EK63</accession>
<sequence length="446" mass="51145">LRTSSSSTMEARYMTDLEWRICHAVNIYLYRNGKDGEAPILVHIPPAKKKNMRSVMNVIQERVKFPVGFAAYLYKMDGKRVRHPCEMEMYNNYVVASNYDKYFKCAQYGRKRSPLLVLNRESKHIRVLRQQNQNYYEWSLKKKAVGEERPQFIYPTFYTNENARAQDLPVGQMGNFVPPGGVMPNACCPPQRPGEGQQAPSGYQGSQPTPTSGFHPPPFNNPSAMPMFPSSGPPPLPPKQYAVNPCLVQGDQSGQDAMKSLQEFSGFRCEEKIMEQNSSHLWSKHAQYGHRKIERKPKLRESDVLNANVIAELDSKPNLDEYASDSSRHSGNSFTESILDTDCLGGKYQEMLKQFKRKLKKQALLELQSSYSSMQLCRSRSRHRYKPKKTSRPAMTNMHRSSCILETEDDDDDEQIIVLPPPPIEFRDGIIPRRGTFYSYNPQQHL</sequence>
<keyword evidence="4" id="KW-1185">Reference proteome</keyword>
<dbReference type="Proteomes" id="UP000198287">
    <property type="component" value="Unassembled WGS sequence"/>
</dbReference>
<proteinExistence type="predicted"/>
<organism evidence="3 4">
    <name type="scientific">Folsomia candida</name>
    <name type="common">Springtail</name>
    <dbReference type="NCBI Taxonomy" id="158441"/>
    <lineage>
        <taxon>Eukaryota</taxon>
        <taxon>Metazoa</taxon>
        <taxon>Ecdysozoa</taxon>
        <taxon>Arthropoda</taxon>
        <taxon>Hexapoda</taxon>
        <taxon>Collembola</taxon>
        <taxon>Entomobryomorpha</taxon>
        <taxon>Isotomoidea</taxon>
        <taxon>Isotomidae</taxon>
        <taxon>Proisotominae</taxon>
        <taxon>Folsomia</taxon>
    </lineage>
</organism>
<dbReference type="SMART" id="SM00537">
    <property type="entry name" value="DCX"/>
    <property type="match status" value="1"/>
</dbReference>
<feature type="non-terminal residue" evidence="3">
    <location>
        <position position="1"/>
    </location>
</feature>
<dbReference type="Pfam" id="PF03607">
    <property type="entry name" value="DCX"/>
    <property type="match status" value="1"/>
</dbReference>
<protein>
    <recommendedName>
        <fullName evidence="2">Doublecortin domain-containing protein</fullName>
    </recommendedName>
</protein>
<dbReference type="OrthoDB" id="47802at2759"/>
<dbReference type="SUPFAM" id="SSF89837">
    <property type="entry name" value="Doublecortin (DC)"/>
    <property type="match status" value="1"/>
</dbReference>
<dbReference type="AlphaFoldDB" id="A0A226EK63"/>
<evidence type="ECO:0000256" key="1">
    <source>
        <dbReference type="SAM" id="MobiDB-lite"/>
    </source>
</evidence>
<feature type="compositionally biased region" description="Polar residues" evidence="1">
    <location>
        <begin position="198"/>
        <end position="212"/>
    </location>
</feature>
<dbReference type="PROSITE" id="PS50309">
    <property type="entry name" value="DC"/>
    <property type="match status" value="1"/>
</dbReference>
<evidence type="ECO:0000313" key="4">
    <source>
        <dbReference type="Proteomes" id="UP000198287"/>
    </source>
</evidence>
<evidence type="ECO:0000259" key="2">
    <source>
        <dbReference type="PROSITE" id="PS50309"/>
    </source>
</evidence>